<organism evidence="1 2">
    <name type="scientific">Stagnihabitans tardus</name>
    <dbReference type="NCBI Taxonomy" id="2699202"/>
    <lineage>
        <taxon>Bacteria</taxon>
        <taxon>Pseudomonadati</taxon>
        <taxon>Pseudomonadota</taxon>
        <taxon>Alphaproteobacteria</taxon>
        <taxon>Rhodobacterales</taxon>
        <taxon>Paracoccaceae</taxon>
        <taxon>Stagnihabitans</taxon>
    </lineage>
</organism>
<evidence type="ECO:0000313" key="2">
    <source>
        <dbReference type="Proteomes" id="UP001193501"/>
    </source>
</evidence>
<name>A0AAE4YA76_9RHOB</name>
<reference evidence="1" key="1">
    <citation type="submission" date="2020-01" db="EMBL/GenBank/DDBJ databases">
        <authorList>
            <person name="Chen W.-M."/>
        </authorList>
    </citation>
    <scope>NUCLEOTIDE SEQUENCE</scope>
    <source>
        <strain evidence="1">CYK-10</strain>
    </source>
</reference>
<accession>A0AAE4YA76</accession>
<evidence type="ECO:0000313" key="1">
    <source>
        <dbReference type="EMBL" id="NBZ87962.1"/>
    </source>
</evidence>
<dbReference type="RefSeq" id="WP_168774766.1">
    <property type="nucleotide sequence ID" value="NZ_JAABNR010000008.1"/>
</dbReference>
<proteinExistence type="predicted"/>
<dbReference type="AlphaFoldDB" id="A0AAE4YA76"/>
<gene>
    <name evidence="1" type="ORF">GV832_10265</name>
</gene>
<dbReference type="EMBL" id="JAABNR010000008">
    <property type="protein sequence ID" value="NBZ87962.1"/>
    <property type="molecule type" value="Genomic_DNA"/>
</dbReference>
<sequence length="505" mass="52798">MRTKVLLLACWPGLALGQEQPLSAIDWLSKSLVTPVVQPLAPEPPVTPQATEGVTTETLGAASTDALGLLAPMVTGLPQALWGGARLEDIQRLLADRGPNLPAAQGLLISLLLAEADPPLGLPKGESLFLTRVDTLLAMGALDQARALLDTAGADRSPEIFRRYFDVALLIGDEDRACEALARAPGLAPALPTRIFCLARAGDFATAELTLDTARALGNVTAEEAALLARFMNPDLDEGGVSPLMPNPVTPLVYRIYQAIGEPLPDTTLPLAFTYADLSETAGWKAQLDAAERLSRLGVVAPNLLLGLYTQQKPAASGGVWDRAAAVQALEAALSAKDPRLVMRSLPPAWALMQQAELEVAFATIYAPDLAGMALTGEAASAQRDILLLSPEAAKLTQGMTSADPSGAFLLALAQGKLEGVTPTDDTAAAVSRAFLSPEIPPQVQALIDQGRVGEALLTALPLIRLGASGDNHALSEGLSVLVALGQVEPARRAGLQVLLLDRRG</sequence>
<dbReference type="Proteomes" id="UP001193501">
    <property type="component" value="Unassembled WGS sequence"/>
</dbReference>
<comment type="caution">
    <text evidence="1">The sequence shown here is derived from an EMBL/GenBank/DDBJ whole genome shotgun (WGS) entry which is preliminary data.</text>
</comment>
<protein>
    <submittedName>
        <fullName evidence="1">Uncharacterized protein</fullName>
    </submittedName>
</protein>
<keyword evidence="2" id="KW-1185">Reference proteome</keyword>